<keyword evidence="3" id="KW-1185">Reference proteome</keyword>
<dbReference type="InParanoid" id="B9RYP9"/>
<reference evidence="3" key="1">
    <citation type="journal article" date="2010" name="Nat. Biotechnol.">
        <title>Draft genome sequence of the oilseed species Ricinus communis.</title>
        <authorList>
            <person name="Chan A.P."/>
            <person name="Crabtree J."/>
            <person name="Zhao Q."/>
            <person name="Lorenzi H."/>
            <person name="Orvis J."/>
            <person name="Puiu D."/>
            <person name="Melake-Berhan A."/>
            <person name="Jones K.M."/>
            <person name="Redman J."/>
            <person name="Chen G."/>
            <person name="Cahoon E.B."/>
            <person name="Gedil M."/>
            <person name="Stanke M."/>
            <person name="Haas B.J."/>
            <person name="Wortman J.R."/>
            <person name="Fraser-Liggett C.M."/>
            <person name="Ravel J."/>
            <person name="Rabinowicz P.D."/>
        </authorList>
    </citation>
    <scope>NUCLEOTIDE SEQUENCE [LARGE SCALE GENOMIC DNA]</scope>
    <source>
        <strain evidence="3">cv. Hale</strain>
    </source>
</reference>
<sequence>MTVHQILAYHQEIEKANITNGGLNHNTTVRTPVSLCWNPPPSSFFKLNTDGVVHQSSGHGYVGGLIRDTNGRWVAGFSINISLCSITCAELWGVYQGLMLANRLGIVNLMVEVDSMAVTTFAERMSTTVKHIYRETNRAADRLAAFAVNLSRGVHTLQQAPLELVPWLLHDIVGVSYNRRVTVFVS</sequence>
<gene>
    <name evidence="2" type="ORF">RCOM_1312510</name>
</gene>
<feature type="domain" description="RNase H type-1" evidence="1">
    <location>
        <begin position="48"/>
        <end position="123"/>
    </location>
</feature>
<dbReference type="Pfam" id="PF13456">
    <property type="entry name" value="RVT_3"/>
    <property type="match status" value="1"/>
</dbReference>
<name>B9RYP9_RICCO</name>
<dbReference type="AlphaFoldDB" id="B9RYP9"/>
<dbReference type="EMBL" id="EQ973832">
    <property type="protein sequence ID" value="EEF43401.1"/>
    <property type="molecule type" value="Genomic_DNA"/>
</dbReference>
<accession>B9RYP9</accession>
<dbReference type="GO" id="GO:0003676">
    <property type="term" value="F:nucleic acid binding"/>
    <property type="evidence" value="ECO:0007669"/>
    <property type="project" value="InterPro"/>
</dbReference>
<dbReference type="SUPFAM" id="SSF53098">
    <property type="entry name" value="Ribonuclease H-like"/>
    <property type="match status" value="1"/>
</dbReference>
<proteinExistence type="predicted"/>
<dbReference type="PANTHER" id="PTHR47723:SF13">
    <property type="entry name" value="PUTATIVE-RELATED"/>
    <property type="match status" value="1"/>
</dbReference>
<dbReference type="Gene3D" id="3.30.420.10">
    <property type="entry name" value="Ribonuclease H-like superfamily/Ribonuclease H"/>
    <property type="match status" value="1"/>
</dbReference>
<evidence type="ECO:0000313" key="2">
    <source>
        <dbReference type="EMBL" id="EEF43401.1"/>
    </source>
</evidence>
<dbReference type="Proteomes" id="UP000008311">
    <property type="component" value="Unassembled WGS sequence"/>
</dbReference>
<protein>
    <recommendedName>
        <fullName evidence="1">RNase H type-1 domain-containing protein</fullName>
    </recommendedName>
</protein>
<evidence type="ECO:0000259" key="1">
    <source>
        <dbReference type="Pfam" id="PF13456"/>
    </source>
</evidence>
<dbReference type="eggNOG" id="KOG1075">
    <property type="taxonomic scope" value="Eukaryota"/>
</dbReference>
<dbReference type="InterPro" id="IPR053151">
    <property type="entry name" value="RNase_H-like"/>
</dbReference>
<dbReference type="GO" id="GO:0004523">
    <property type="term" value="F:RNA-DNA hybrid ribonuclease activity"/>
    <property type="evidence" value="ECO:0007669"/>
    <property type="project" value="InterPro"/>
</dbReference>
<organism evidence="2 3">
    <name type="scientific">Ricinus communis</name>
    <name type="common">Castor bean</name>
    <dbReference type="NCBI Taxonomy" id="3988"/>
    <lineage>
        <taxon>Eukaryota</taxon>
        <taxon>Viridiplantae</taxon>
        <taxon>Streptophyta</taxon>
        <taxon>Embryophyta</taxon>
        <taxon>Tracheophyta</taxon>
        <taxon>Spermatophyta</taxon>
        <taxon>Magnoliopsida</taxon>
        <taxon>eudicotyledons</taxon>
        <taxon>Gunneridae</taxon>
        <taxon>Pentapetalae</taxon>
        <taxon>rosids</taxon>
        <taxon>fabids</taxon>
        <taxon>Malpighiales</taxon>
        <taxon>Euphorbiaceae</taxon>
        <taxon>Acalyphoideae</taxon>
        <taxon>Acalypheae</taxon>
        <taxon>Ricinus</taxon>
    </lineage>
</organism>
<dbReference type="InterPro" id="IPR002156">
    <property type="entry name" value="RNaseH_domain"/>
</dbReference>
<dbReference type="PANTHER" id="PTHR47723">
    <property type="entry name" value="OS05G0353850 PROTEIN"/>
    <property type="match status" value="1"/>
</dbReference>
<evidence type="ECO:0000313" key="3">
    <source>
        <dbReference type="Proteomes" id="UP000008311"/>
    </source>
</evidence>
<dbReference type="InterPro" id="IPR012337">
    <property type="entry name" value="RNaseH-like_sf"/>
</dbReference>
<dbReference type="InterPro" id="IPR036397">
    <property type="entry name" value="RNaseH_sf"/>
</dbReference>
<dbReference type="CDD" id="cd06222">
    <property type="entry name" value="RNase_H_like"/>
    <property type="match status" value="1"/>
</dbReference>
<dbReference type="InterPro" id="IPR044730">
    <property type="entry name" value="RNase_H-like_dom_plant"/>
</dbReference>